<proteinExistence type="predicted"/>
<name>A0A9W7D3Y6_9STRA</name>
<evidence type="ECO:0000313" key="3">
    <source>
        <dbReference type="Proteomes" id="UP001165121"/>
    </source>
</evidence>
<comment type="caution">
    <text evidence="2">The sequence shown here is derived from an EMBL/GenBank/DDBJ whole genome shotgun (WGS) entry which is preliminary data.</text>
</comment>
<accession>A0A9W7D3Y6</accession>
<evidence type="ECO:0000313" key="2">
    <source>
        <dbReference type="EMBL" id="GMF53336.1"/>
    </source>
</evidence>
<feature type="chain" id="PRO_5040886489" evidence="1">
    <location>
        <begin position="23"/>
        <end position="166"/>
    </location>
</feature>
<reference evidence="2" key="1">
    <citation type="submission" date="2023-04" db="EMBL/GenBank/DDBJ databases">
        <title>Phytophthora fragariaefolia NBRC 109709.</title>
        <authorList>
            <person name="Ichikawa N."/>
            <person name="Sato H."/>
            <person name="Tonouchi N."/>
        </authorList>
    </citation>
    <scope>NUCLEOTIDE SEQUENCE</scope>
    <source>
        <strain evidence="2">NBRC 109709</strain>
    </source>
</reference>
<protein>
    <submittedName>
        <fullName evidence="2">Unnamed protein product</fullName>
    </submittedName>
</protein>
<dbReference type="Proteomes" id="UP001165121">
    <property type="component" value="Unassembled WGS sequence"/>
</dbReference>
<sequence length="166" mass="17696">MGYLNYFSRFALLCYELGLARCCKEVGVSTVNEAAGTAETTDDGVAVHGRVIHKANGRRGRQDRQCDAIWTSGVLDPASAASPANSSSLTNRSANEQADRLTLLNWPANEQPGNALGSECETIGRKADEVWLDATTDSVDDYTAVDDGGVTDRKYVASESLGGCDE</sequence>
<keyword evidence="3" id="KW-1185">Reference proteome</keyword>
<dbReference type="OrthoDB" id="107035at2759"/>
<organism evidence="2 3">
    <name type="scientific">Phytophthora fragariaefolia</name>
    <dbReference type="NCBI Taxonomy" id="1490495"/>
    <lineage>
        <taxon>Eukaryota</taxon>
        <taxon>Sar</taxon>
        <taxon>Stramenopiles</taxon>
        <taxon>Oomycota</taxon>
        <taxon>Peronosporomycetes</taxon>
        <taxon>Peronosporales</taxon>
        <taxon>Peronosporaceae</taxon>
        <taxon>Phytophthora</taxon>
    </lineage>
</organism>
<gene>
    <name evidence="2" type="ORF">Pfra01_002202800</name>
</gene>
<feature type="signal peptide" evidence="1">
    <location>
        <begin position="1"/>
        <end position="22"/>
    </location>
</feature>
<dbReference type="EMBL" id="BSXT01003262">
    <property type="protein sequence ID" value="GMF53336.1"/>
    <property type="molecule type" value="Genomic_DNA"/>
</dbReference>
<evidence type="ECO:0000256" key="1">
    <source>
        <dbReference type="SAM" id="SignalP"/>
    </source>
</evidence>
<dbReference type="AlphaFoldDB" id="A0A9W7D3Y6"/>
<keyword evidence="1" id="KW-0732">Signal</keyword>